<dbReference type="InterPro" id="IPR022595">
    <property type="entry name" value="Enc34_ssDNA-bd"/>
</dbReference>
<keyword evidence="2" id="KW-1185">Reference proteome</keyword>
<gene>
    <name evidence="1" type="primary">41</name>
    <name evidence="1" type="ORF">SAMW_41</name>
</gene>
<dbReference type="Pfam" id="PF10991">
    <property type="entry name" value="Enc34_ssDNA-bd"/>
    <property type="match status" value="1"/>
</dbReference>
<reference evidence="1 2" key="1">
    <citation type="submission" date="2018-08" db="EMBL/GenBank/DDBJ databases">
        <authorList>
            <person name="Pathak A."/>
            <person name="Staton O.A."/>
            <person name="Aldaher A.R."/>
            <person name="Baird K.M."/>
            <person name="Borah A."/>
            <person name="Haggard G.E."/>
            <person name="Meesala S."/>
            <person name="Nealy S.L."/>
            <person name="Ramdas R."/>
            <person name="Rocha M."/>
            <person name="Sristi D."/>
            <person name="Thukral S."/>
            <person name="Walls C.E."/>
            <person name="Waqas M."/>
            <person name="Williams M.R."/>
            <person name="Winters A.K."/>
            <person name="Sahawneh K.J."/>
            <person name="Monti D.L."/>
            <person name="Garlena R.A."/>
            <person name="Russell D.A."/>
            <person name="Pope W.H."/>
            <person name="Jacobs-Sera D."/>
            <person name="Hatfull G.F."/>
        </authorList>
    </citation>
    <scope>NUCLEOTIDE SEQUENCE [LARGE SCALE GENOMIC DNA]</scope>
</reference>
<sequence>MSTRIMTGKVRLSYVNIFEPKSINGSDPKYSVALLIPKTDTDTIAKVEAAIEEALQAGIGKFGGKMPPRGALKLPLRDGDTERDAEEYAGHYFINANSKTRPGVVDQNVQPIIDPEEIYSGCYARATVTFFAYSASGNRGVGAGLGNIQKLADGERLAGGPSAESDFGAVEFAKADPAPFDGGGDSFLD</sequence>
<accession>A0A385UI87</accession>
<dbReference type="KEGG" id="vg:55003820"/>
<evidence type="ECO:0000313" key="1">
    <source>
        <dbReference type="EMBL" id="AYB70523.1"/>
    </source>
</evidence>
<dbReference type="EMBL" id="MH727560">
    <property type="protein sequence ID" value="AYB70523.1"/>
    <property type="molecule type" value="Genomic_DNA"/>
</dbReference>
<protein>
    <recommendedName>
        <fullName evidence="3">DUF2815 family protein</fullName>
    </recommendedName>
</protein>
<dbReference type="RefSeq" id="YP_009812750.1">
    <property type="nucleotide sequence ID" value="NC_048069.1"/>
</dbReference>
<organism evidence="1 2">
    <name type="scientific">Corynebacterium phage SamW</name>
    <dbReference type="NCBI Taxonomy" id="2301601"/>
    <lineage>
        <taxon>Viruses</taxon>
        <taxon>Duplodnaviria</taxon>
        <taxon>Heunggongvirae</taxon>
        <taxon>Uroviricota</taxon>
        <taxon>Caudoviricetes</taxon>
        <taxon>Samwavirus</taxon>
        <taxon>Samwavirus samW</taxon>
    </lineage>
</organism>
<dbReference type="Proteomes" id="UP000280497">
    <property type="component" value="Segment"/>
</dbReference>
<evidence type="ECO:0000313" key="2">
    <source>
        <dbReference type="Proteomes" id="UP000280497"/>
    </source>
</evidence>
<dbReference type="InterPro" id="IPR012340">
    <property type="entry name" value="NA-bd_OB-fold"/>
</dbReference>
<dbReference type="Gene3D" id="2.40.50.140">
    <property type="entry name" value="Nucleic acid-binding proteins"/>
    <property type="match status" value="1"/>
</dbReference>
<evidence type="ECO:0008006" key="3">
    <source>
        <dbReference type="Google" id="ProtNLM"/>
    </source>
</evidence>
<name>A0A385UI87_9CAUD</name>
<dbReference type="SUPFAM" id="SSF50249">
    <property type="entry name" value="Nucleic acid-binding proteins"/>
    <property type="match status" value="1"/>
</dbReference>
<dbReference type="GeneID" id="55003820"/>
<proteinExistence type="predicted"/>